<feature type="region of interest" description="Disordered" evidence="1">
    <location>
        <begin position="1"/>
        <end position="23"/>
    </location>
</feature>
<name>A0AAN8I0Z8_9EURO</name>
<evidence type="ECO:0000256" key="1">
    <source>
        <dbReference type="SAM" id="MobiDB-lite"/>
    </source>
</evidence>
<accession>A0AAN8I0Z8</accession>
<organism evidence="2 3">
    <name type="scientific">Knufia fluminis</name>
    <dbReference type="NCBI Taxonomy" id="191047"/>
    <lineage>
        <taxon>Eukaryota</taxon>
        <taxon>Fungi</taxon>
        <taxon>Dikarya</taxon>
        <taxon>Ascomycota</taxon>
        <taxon>Pezizomycotina</taxon>
        <taxon>Eurotiomycetes</taxon>
        <taxon>Chaetothyriomycetidae</taxon>
        <taxon>Chaetothyriales</taxon>
        <taxon>Trichomeriaceae</taxon>
        <taxon>Knufia</taxon>
    </lineage>
</organism>
<sequence>QELTPRAPMLHSHTRLPTLPQQTTPCSSGLSYQATMATPTNQLPWPGIACRAPRQELRIVTATPERSSDSFQARYSESSLTAGHFAARQDKIRECTKDYNLNGMTTPLNTQALDVVSADYPFDSNTFNLNGITTSFDCDDSMYNLNGISNGLDVNAYNLSGIGTMYNMLG</sequence>
<keyword evidence="3" id="KW-1185">Reference proteome</keyword>
<feature type="non-terminal residue" evidence="2">
    <location>
        <position position="1"/>
    </location>
</feature>
<gene>
    <name evidence="2" type="ORF">OHC33_011297</name>
</gene>
<reference evidence="2 3" key="1">
    <citation type="submission" date="2022-12" db="EMBL/GenBank/DDBJ databases">
        <title>Genomic features and morphological characterization of a novel Knufia sp. strain isolated from spacecraft assembly facility.</title>
        <authorList>
            <person name="Teixeira M."/>
            <person name="Chander A.M."/>
            <person name="Stajich J.E."/>
            <person name="Venkateswaran K."/>
        </authorList>
    </citation>
    <scope>NUCLEOTIDE SEQUENCE [LARGE SCALE GENOMIC DNA]</scope>
    <source>
        <strain evidence="2 3">FJI-L2-BK-P2</strain>
    </source>
</reference>
<dbReference type="AlphaFoldDB" id="A0AAN8I0Z8"/>
<dbReference type="Proteomes" id="UP001316803">
    <property type="component" value="Unassembled WGS sequence"/>
</dbReference>
<protein>
    <submittedName>
        <fullName evidence="2">Uncharacterized protein</fullName>
    </submittedName>
</protein>
<evidence type="ECO:0000313" key="3">
    <source>
        <dbReference type="Proteomes" id="UP001316803"/>
    </source>
</evidence>
<proteinExistence type="predicted"/>
<dbReference type="EMBL" id="JAKLMC020000133">
    <property type="protein sequence ID" value="KAK5947687.1"/>
    <property type="molecule type" value="Genomic_DNA"/>
</dbReference>
<evidence type="ECO:0000313" key="2">
    <source>
        <dbReference type="EMBL" id="KAK5947687.1"/>
    </source>
</evidence>
<comment type="caution">
    <text evidence="2">The sequence shown here is derived from an EMBL/GenBank/DDBJ whole genome shotgun (WGS) entry which is preliminary data.</text>
</comment>